<organism evidence="10 11">
    <name type="scientific">Leptotrombidium deliense</name>
    <dbReference type="NCBI Taxonomy" id="299467"/>
    <lineage>
        <taxon>Eukaryota</taxon>
        <taxon>Metazoa</taxon>
        <taxon>Ecdysozoa</taxon>
        <taxon>Arthropoda</taxon>
        <taxon>Chelicerata</taxon>
        <taxon>Arachnida</taxon>
        <taxon>Acari</taxon>
        <taxon>Acariformes</taxon>
        <taxon>Trombidiformes</taxon>
        <taxon>Prostigmata</taxon>
        <taxon>Anystina</taxon>
        <taxon>Parasitengona</taxon>
        <taxon>Trombiculoidea</taxon>
        <taxon>Trombiculidae</taxon>
        <taxon>Leptotrombidium</taxon>
    </lineage>
</organism>
<keyword evidence="4" id="KW-0479">Metal-binding</keyword>
<reference evidence="10 11" key="1">
    <citation type="journal article" date="2018" name="Gigascience">
        <title>Genomes of trombidid mites reveal novel predicted allergens and laterally-transferred genes associated with secondary metabolism.</title>
        <authorList>
            <person name="Dong X."/>
            <person name="Chaisiri K."/>
            <person name="Xia D."/>
            <person name="Armstrong S.D."/>
            <person name="Fang Y."/>
            <person name="Donnelly M.J."/>
            <person name="Kadowaki T."/>
            <person name="McGarry J.W."/>
            <person name="Darby A.C."/>
            <person name="Makepeace B.L."/>
        </authorList>
    </citation>
    <scope>NUCLEOTIDE SEQUENCE [LARGE SCALE GENOMIC DNA]</scope>
    <source>
        <strain evidence="10">UoL-UT</strain>
    </source>
</reference>
<keyword evidence="3" id="KW-0645">Protease</keyword>
<dbReference type="VEuPathDB" id="VectorBase:LDEU004461"/>
<dbReference type="InterPro" id="IPR018497">
    <property type="entry name" value="Peptidase_M13_C"/>
</dbReference>
<evidence type="ECO:0000256" key="6">
    <source>
        <dbReference type="ARBA" id="ARBA00022833"/>
    </source>
</evidence>
<evidence type="ECO:0000256" key="1">
    <source>
        <dbReference type="ARBA" id="ARBA00001947"/>
    </source>
</evidence>
<dbReference type="Pfam" id="PF01431">
    <property type="entry name" value="Peptidase_M13"/>
    <property type="match status" value="1"/>
</dbReference>
<evidence type="ECO:0000259" key="9">
    <source>
        <dbReference type="Pfam" id="PF05649"/>
    </source>
</evidence>
<dbReference type="InterPro" id="IPR042089">
    <property type="entry name" value="Peptidase_M13_dom_2"/>
</dbReference>
<proteinExistence type="inferred from homology"/>
<dbReference type="EMBL" id="NCKV01001909">
    <property type="protein sequence ID" value="RWS27581.1"/>
    <property type="molecule type" value="Genomic_DNA"/>
</dbReference>
<dbReference type="Gene3D" id="3.40.390.10">
    <property type="entry name" value="Collagenase (Catalytic Domain)"/>
    <property type="match status" value="1"/>
</dbReference>
<dbReference type="GO" id="GO:0046872">
    <property type="term" value="F:metal ion binding"/>
    <property type="evidence" value="ECO:0007669"/>
    <property type="project" value="UniProtKB-KW"/>
</dbReference>
<gene>
    <name evidence="10" type="ORF">B4U80_01149</name>
</gene>
<comment type="cofactor">
    <cofactor evidence="1">
        <name>Zn(2+)</name>
        <dbReference type="ChEBI" id="CHEBI:29105"/>
    </cofactor>
</comment>
<dbReference type="GO" id="GO:0016485">
    <property type="term" value="P:protein processing"/>
    <property type="evidence" value="ECO:0007669"/>
    <property type="project" value="TreeGrafter"/>
</dbReference>
<dbReference type="PROSITE" id="PS51885">
    <property type="entry name" value="NEPRILYSIN"/>
    <property type="match status" value="1"/>
</dbReference>
<keyword evidence="5" id="KW-0378">Hydrolase</keyword>
<sequence length="615" mass="71737">MKNIILNGNQANYSQSLNKALNYYKACTNMGKRNEIKYDTILQVLKEFKGWPLLNKDWNEQNSYVWEEEIARFNSQFDEYYILFKFFVHVDIFNKSQSIMYIDQPIFGMNRTFLTNTSHFKDKVDAYKLFIKNCAKFLGSNQTLDNEIDELITFESELANAITNADELKNINPVRISISELQENQTINWLSLLQKTFEQVNIDINSNEYVFIRDLNYLRLLSSIVERTEKRTIANYISWRIVEMLAPYATEEMRNAIIDFRLVELESIPAPSVEDECVSVVEEHFKYTLGHQFIKNIYDTQITANIEQMIKLLKVSLTVNFQTNDWMDENARIKAQLKLHAMGKHIASPPWVNNSKELETFYEKLEDIYENKYMDAFLKISKWKKHKMLSQLRLSTNFDQWPIEITSTTAFYATSANLIIIPAGMLQPPFYDLKRPAYMNFGAIGSIIGHEITHGFDTKGSNFDENGNNVEWWTSDTKNAFKEKSKCFVDQYSQYKDPVSNTDMNAVITLNENIADNGGLRQSYSAFKMFATDCEQCNQKLPFAMERFTSDQLFFITFANMWCITKKTSNFSANSVYSHPKWRVNGVLSNSEHFSRTFNCPKTSKMNPTAKCKLW</sequence>
<evidence type="ECO:0000256" key="5">
    <source>
        <dbReference type="ARBA" id="ARBA00022801"/>
    </source>
</evidence>
<dbReference type="InterPro" id="IPR000718">
    <property type="entry name" value="Peptidase_M13"/>
</dbReference>
<dbReference type="SUPFAM" id="SSF55486">
    <property type="entry name" value="Metalloproteases ('zincins'), catalytic domain"/>
    <property type="match status" value="1"/>
</dbReference>
<dbReference type="GO" id="GO:0004222">
    <property type="term" value="F:metalloendopeptidase activity"/>
    <property type="evidence" value="ECO:0007669"/>
    <property type="project" value="InterPro"/>
</dbReference>
<dbReference type="PRINTS" id="PR00786">
    <property type="entry name" value="NEPRILYSIN"/>
</dbReference>
<dbReference type="Gene3D" id="1.10.1380.10">
    <property type="entry name" value="Neutral endopeptidase , domain2"/>
    <property type="match status" value="1"/>
</dbReference>
<evidence type="ECO:0000256" key="7">
    <source>
        <dbReference type="ARBA" id="ARBA00023049"/>
    </source>
</evidence>
<evidence type="ECO:0000256" key="2">
    <source>
        <dbReference type="ARBA" id="ARBA00007357"/>
    </source>
</evidence>
<feature type="domain" description="Peptidase M13 C-terminal" evidence="8">
    <location>
        <begin position="410"/>
        <end position="614"/>
    </location>
</feature>
<protein>
    <submittedName>
        <fullName evidence="10">Uncharacterized protein</fullName>
    </submittedName>
</protein>
<feature type="domain" description="Peptidase M13 N-terminal" evidence="9">
    <location>
        <begin position="7"/>
        <end position="349"/>
    </location>
</feature>
<dbReference type="PANTHER" id="PTHR11733">
    <property type="entry name" value="ZINC METALLOPROTEASE FAMILY M13 NEPRILYSIN-RELATED"/>
    <property type="match status" value="1"/>
</dbReference>
<accession>A0A443SJ75</accession>
<dbReference type="AlphaFoldDB" id="A0A443SJ75"/>
<evidence type="ECO:0000313" key="11">
    <source>
        <dbReference type="Proteomes" id="UP000288716"/>
    </source>
</evidence>
<dbReference type="Proteomes" id="UP000288716">
    <property type="component" value="Unassembled WGS sequence"/>
</dbReference>
<dbReference type="InterPro" id="IPR024079">
    <property type="entry name" value="MetalloPept_cat_dom_sf"/>
</dbReference>
<comment type="similarity">
    <text evidence="2">Belongs to the peptidase M13 family.</text>
</comment>
<dbReference type="OrthoDB" id="6503838at2759"/>
<keyword evidence="11" id="KW-1185">Reference proteome</keyword>
<keyword evidence="6" id="KW-0862">Zinc</keyword>
<evidence type="ECO:0000313" key="10">
    <source>
        <dbReference type="EMBL" id="RWS27581.1"/>
    </source>
</evidence>
<dbReference type="CDD" id="cd08662">
    <property type="entry name" value="M13"/>
    <property type="match status" value="1"/>
</dbReference>
<keyword evidence="7" id="KW-0482">Metalloprotease</keyword>
<name>A0A443SJ75_9ACAR</name>
<dbReference type="PANTHER" id="PTHR11733:SF237">
    <property type="entry name" value="NEPRILYSIN-LIKE 4"/>
    <property type="match status" value="1"/>
</dbReference>
<evidence type="ECO:0000256" key="3">
    <source>
        <dbReference type="ARBA" id="ARBA00022670"/>
    </source>
</evidence>
<evidence type="ECO:0000256" key="4">
    <source>
        <dbReference type="ARBA" id="ARBA00022723"/>
    </source>
</evidence>
<dbReference type="InterPro" id="IPR008753">
    <property type="entry name" value="Peptidase_M13_N"/>
</dbReference>
<comment type="caution">
    <text evidence="10">The sequence shown here is derived from an EMBL/GenBank/DDBJ whole genome shotgun (WGS) entry which is preliminary data.</text>
</comment>
<dbReference type="GO" id="GO:0005886">
    <property type="term" value="C:plasma membrane"/>
    <property type="evidence" value="ECO:0007669"/>
    <property type="project" value="TreeGrafter"/>
</dbReference>
<evidence type="ECO:0000259" key="8">
    <source>
        <dbReference type="Pfam" id="PF01431"/>
    </source>
</evidence>
<dbReference type="Pfam" id="PF05649">
    <property type="entry name" value="Peptidase_M13_N"/>
    <property type="match status" value="1"/>
</dbReference>